<sequence length="116" mass="13268">MQKKSQQLMDKLDSNVTLMVQKYQSILELVTSSDKSIGTQSVETLQIESNASTIIRLSEELLSMTRTLKESWVLGQLPKINEDSDLSNEHLREKMNQLLELVSDETKQPKEEESDL</sequence>
<gene>
    <name evidence="6" type="primary">MIS13</name>
    <name evidence="6" type="ordered locus">PP7435_Chr2-2331</name>
</gene>
<evidence type="ECO:0000256" key="4">
    <source>
        <dbReference type="ARBA" id="ARBA00023163"/>
    </source>
</evidence>
<dbReference type="GO" id="GO:0006357">
    <property type="term" value="P:regulation of transcription by RNA polymerase II"/>
    <property type="evidence" value="ECO:0007669"/>
    <property type="project" value="InterPro"/>
</dbReference>
<dbReference type="GO" id="GO:0003712">
    <property type="term" value="F:transcription coregulator activity"/>
    <property type="evidence" value="ECO:0007669"/>
    <property type="project" value="InterPro"/>
</dbReference>
<dbReference type="Pfam" id="PF06179">
    <property type="entry name" value="Med22"/>
    <property type="match status" value="1"/>
</dbReference>
<comment type="similarity">
    <text evidence="2">Belongs to the Mediator complex subunit 22 family.</text>
</comment>
<dbReference type="PANTHER" id="PTHR12434">
    <property type="entry name" value="MEDIATOR OF RNA POLYMERASE II TRANSCRIPTION SUBUNIT 22"/>
    <property type="match status" value="1"/>
</dbReference>
<keyword evidence="7" id="KW-1185">Reference proteome</keyword>
<evidence type="ECO:0000256" key="3">
    <source>
        <dbReference type="ARBA" id="ARBA00023015"/>
    </source>
</evidence>
<keyword evidence="4" id="KW-0804">Transcription</keyword>
<dbReference type="Proteomes" id="UP000006853">
    <property type="component" value="Chromosome 2"/>
</dbReference>
<protein>
    <submittedName>
        <fullName evidence="6">Kinetochore protein</fullName>
    </submittedName>
</protein>
<dbReference type="GO" id="GO:0016592">
    <property type="term" value="C:mediator complex"/>
    <property type="evidence" value="ECO:0007669"/>
    <property type="project" value="InterPro"/>
</dbReference>
<evidence type="ECO:0000256" key="2">
    <source>
        <dbReference type="ARBA" id="ARBA00005942"/>
    </source>
</evidence>
<reference evidence="6 7" key="2">
    <citation type="journal article" date="2016" name="FEMS Yeast Res.">
        <title>Curation of the genome annotation of Pichia pastoris (Komagataella phaffii) CBS7435 from gene level to protein function.</title>
        <authorList>
            <person name="Valli M."/>
            <person name="Tatto N.E."/>
            <person name="Peymann A."/>
            <person name="Gruber C."/>
            <person name="Landes N."/>
            <person name="Ekker H."/>
            <person name="Thallinger G.G."/>
            <person name="Mattanovich D."/>
            <person name="Gasser B."/>
            <person name="Graf A.B."/>
        </authorList>
    </citation>
    <scope>GENOME REANNOTATION</scope>
    <source>
        <strain evidence="6 7">ATCC 76273 / CBS 7435 / CECT 11047 / NRRL Y-11430 / Wegner 21-1</strain>
    </source>
</reference>
<accession>A0A1G4KQ07</accession>
<keyword evidence="5" id="KW-0539">Nucleus</keyword>
<evidence type="ECO:0000313" key="7">
    <source>
        <dbReference type="Proteomes" id="UP000006853"/>
    </source>
</evidence>
<dbReference type="AlphaFoldDB" id="A0A1G4KQ07"/>
<dbReference type="Gene3D" id="6.10.280.160">
    <property type="entry name" value="Mediator of RNA polymerase II transcription subunit 22"/>
    <property type="match status" value="1"/>
</dbReference>
<dbReference type="InterPro" id="IPR009332">
    <property type="entry name" value="Med22"/>
</dbReference>
<proteinExistence type="inferred from homology"/>
<comment type="subcellular location">
    <subcellularLocation>
        <location evidence="1">Nucleus</location>
    </subcellularLocation>
</comment>
<name>A0A1G4KQ07_KOMPC</name>
<reference evidence="6 7" key="1">
    <citation type="journal article" date="2011" name="J. Biotechnol.">
        <title>High-quality genome sequence of Pichia pastoris CBS7435.</title>
        <authorList>
            <person name="Kuberl A."/>
            <person name="Schneider J."/>
            <person name="Thallinger G.G."/>
            <person name="Anderl I."/>
            <person name="Wibberg D."/>
            <person name="Hajek T."/>
            <person name="Jaenicke S."/>
            <person name="Brinkrolf K."/>
            <person name="Goesmann A."/>
            <person name="Szczepanowski R."/>
            <person name="Puhler A."/>
            <person name="Schwab H."/>
            <person name="Glieder A."/>
            <person name="Pichler H."/>
        </authorList>
    </citation>
    <scope>NUCLEOTIDE SEQUENCE [LARGE SCALE GENOMIC DNA]</scope>
    <source>
        <strain evidence="7">ATCC 76273 / CBS 7435 / CECT 11047 / NRRL Y-11430 / Wegner 21-1</strain>
    </source>
</reference>
<dbReference type="SMR" id="A0A1G4KQ07"/>
<evidence type="ECO:0000313" key="6">
    <source>
        <dbReference type="EMBL" id="SCV12070.1"/>
    </source>
</evidence>
<dbReference type="PANTHER" id="PTHR12434:SF6">
    <property type="entry name" value="MEDIATOR OF RNA POLYMERASE II TRANSCRIPTION SUBUNIT 22"/>
    <property type="match status" value="1"/>
</dbReference>
<evidence type="ECO:0000256" key="1">
    <source>
        <dbReference type="ARBA" id="ARBA00004123"/>
    </source>
</evidence>
<dbReference type="EMBL" id="FR839629">
    <property type="protein sequence ID" value="SCV12070.1"/>
    <property type="molecule type" value="Genomic_DNA"/>
</dbReference>
<organism evidence="6 7">
    <name type="scientific">Komagataella phaffii (strain ATCC 76273 / CBS 7435 / CECT 11047 / NRRL Y-11430 / Wegner 21-1)</name>
    <name type="common">Yeast</name>
    <name type="synonym">Pichia pastoris</name>
    <dbReference type="NCBI Taxonomy" id="981350"/>
    <lineage>
        <taxon>Eukaryota</taxon>
        <taxon>Fungi</taxon>
        <taxon>Dikarya</taxon>
        <taxon>Ascomycota</taxon>
        <taxon>Saccharomycotina</taxon>
        <taxon>Pichiomycetes</taxon>
        <taxon>Pichiales</taxon>
        <taxon>Pichiaceae</taxon>
        <taxon>Komagataella</taxon>
    </lineage>
</organism>
<evidence type="ECO:0000256" key="5">
    <source>
        <dbReference type="ARBA" id="ARBA00023242"/>
    </source>
</evidence>
<keyword evidence="3" id="KW-0805">Transcription regulation</keyword>